<reference evidence="2" key="1">
    <citation type="journal article" date="2013" name="Science">
        <title>The Amborella genome and the evolution of flowering plants.</title>
        <authorList>
            <consortium name="Amborella Genome Project"/>
        </authorList>
    </citation>
    <scope>NUCLEOTIDE SEQUENCE [LARGE SCALE GENOMIC DNA]</scope>
</reference>
<dbReference type="Proteomes" id="UP000017836">
    <property type="component" value="Unassembled WGS sequence"/>
</dbReference>
<gene>
    <name evidence="1" type="ORF">AMTR_s00027p00236290</name>
</gene>
<organism evidence="1 2">
    <name type="scientific">Amborella trichopoda</name>
    <dbReference type="NCBI Taxonomy" id="13333"/>
    <lineage>
        <taxon>Eukaryota</taxon>
        <taxon>Viridiplantae</taxon>
        <taxon>Streptophyta</taxon>
        <taxon>Embryophyta</taxon>
        <taxon>Tracheophyta</taxon>
        <taxon>Spermatophyta</taxon>
        <taxon>Magnoliopsida</taxon>
        <taxon>Amborellales</taxon>
        <taxon>Amborellaceae</taxon>
        <taxon>Amborella</taxon>
    </lineage>
</organism>
<dbReference type="Gene3D" id="1.20.1050.10">
    <property type="match status" value="1"/>
</dbReference>
<evidence type="ECO:0008006" key="3">
    <source>
        <dbReference type="Google" id="ProtNLM"/>
    </source>
</evidence>
<dbReference type="HOGENOM" id="CLU_2888733_0_0_1"/>
<dbReference type="Gramene" id="ERN10825">
    <property type="protein sequence ID" value="ERN10825"/>
    <property type="gene ID" value="AMTR_s00027p00236290"/>
</dbReference>
<evidence type="ECO:0000313" key="1">
    <source>
        <dbReference type="EMBL" id="ERN10825.1"/>
    </source>
</evidence>
<dbReference type="InterPro" id="IPR036282">
    <property type="entry name" value="Glutathione-S-Trfase_C_sf"/>
</dbReference>
<proteinExistence type="predicted"/>
<dbReference type="SUPFAM" id="SSF47616">
    <property type="entry name" value="GST C-terminal domain-like"/>
    <property type="match status" value="1"/>
</dbReference>
<dbReference type="EMBL" id="KI392798">
    <property type="protein sequence ID" value="ERN10825.1"/>
    <property type="molecule type" value="Genomic_DNA"/>
</dbReference>
<name>W1PU56_AMBTC</name>
<protein>
    <recommendedName>
        <fullName evidence="3">GST C-terminal domain-containing protein</fullName>
    </recommendedName>
</protein>
<keyword evidence="2" id="KW-1185">Reference proteome</keyword>
<dbReference type="AlphaFoldDB" id="W1PU56"/>
<sequence length="63" mass="7027">MQGEQQEKSIKDAKEAVQTFERGLQGKFFSGETIGLVDIVGVIHSMWMLELEEAMGVRICPIS</sequence>
<evidence type="ECO:0000313" key="2">
    <source>
        <dbReference type="Proteomes" id="UP000017836"/>
    </source>
</evidence>
<accession>W1PU56</accession>